<evidence type="ECO:0000256" key="3">
    <source>
        <dbReference type="ARBA" id="ARBA00022833"/>
    </source>
</evidence>
<dbReference type="GO" id="GO:0006457">
    <property type="term" value="P:protein folding"/>
    <property type="evidence" value="ECO:0007669"/>
    <property type="project" value="TreeGrafter"/>
</dbReference>
<dbReference type="InterPro" id="IPR007853">
    <property type="entry name" value="Znf_DNL-typ"/>
</dbReference>
<sequence>MLTASRHILRRSLFINFQKILQSQNQHQIPQIPFWKTTSRNFCDEQSKQALGQIHKQKFYLEFTCKKCTTRSAHFISQLAYKKGVVIVKCPGCKNNHLIADNLKWFRDENTNIEDLLREKGELLQKTVDNKQVIELLRNEDLNKS</sequence>
<reference evidence="6" key="1">
    <citation type="submission" date="2021-03" db="EMBL/GenBank/DDBJ databases">
        <title>Chromosome level genome of the anhydrobiotic midge Polypedilum vanderplanki.</title>
        <authorList>
            <person name="Yoshida Y."/>
            <person name="Kikawada T."/>
            <person name="Gusev O."/>
        </authorList>
    </citation>
    <scope>NUCLEOTIDE SEQUENCE</scope>
    <source>
        <strain evidence="6">NIAS01</strain>
        <tissue evidence="6">Whole body or cell culture</tissue>
    </source>
</reference>
<accession>A0A9J6CQG2</accession>
<evidence type="ECO:0000313" key="7">
    <source>
        <dbReference type="Proteomes" id="UP001107558"/>
    </source>
</evidence>
<organism evidence="6 7">
    <name type="scientific">Polypedilum vanderplanki</name>
    <name type="common">Sleeping chironomid midge</name>
    <dbReference type="NCBI Taxonomy" id="319348"/>
    <lineage>
        <taxon>Eukaryota</taxon>
        <taxon>Metazoa</taxon>
        <taxon>Ecdysozoa</taxon>
        <taxon>Arthropoda</taxon>
        <taxon>Hexapoda</taxon>
        <taxon>Insecta</taxon>
        <taxon>Pterygota</taxon>
        <taxon>Neoptera</taxon>
        <taxon>Endopterygota</taxon>
        <taxon>Diptera</taxon>
        <taxon>Nematocera</taxon>
        <taxon>Chironomoidea</taxon>
        <taxon>Chironomidae</taxon>
        <taxon>Chironominae</taxon>
        <taxon>Polypedilum</taxon>
        <taxon>Polypedilum</taxon>
    </lineage>
</organism>
<evidence type="ECO:0000313" key="6">
    <source>
        <dbReference type="EMBL" id="KAG5684111.1"/>
    </source>
</evidence>
<keyword evidence="2 4" id="KW-0863">Zinc-finger</keyword>
<dbReference type="GO" id="GO:0005739">
    <property type="term" value="C:mitochondrion"/>
    <property type="evidence" value="ECO:0007669"/>
    <property type="project" value="TreeGrafter"/>
</dbReference>
<proteinExistence type="predicted"/>
<comment type="caution">
    <text evidence="6">The sequence shown here is derived from an EMBL/GenBank/DDBJ whole genome shotgun (WGS) entry which is preliminary data.</text>
</comment>
<dbReference type="PANTHER" id="PTHR20922:SF13">
    <property type="entry name" value="DNL-TYPE ZINC FINGER PROTEIN"/>
    <property type="match status" value="1"/>
</dbReference>
<dbReference type="GO" id="GO:0008270">
    <property type="term" value="F:zinc ion binding"/>
    <property type="evidence" value="ECO:0007669"/>
    <property type="project" value="UniProtKB-KW"/>
</dbReference>
<dbReference type="GO" id="GO:0051087">
    <property type="term" value="F:protein-folding chaperone binding"/>
    <property type="evidence" value="ECO:0007669"/>
    <property type="project" value="TreeGrafter"/>
</dbReference>
<evidence type="ECO:0000256" key="2">
    <source>
        <dbReference type="ARBA" id="ARBA00022771"/>
    </source>
</evidence>
<dbReference type="Pfam" id="PF05180">
    <property type="entry name" value="zf-DNL"/>
    <property type="match status" value="1"/>
</dbReference>
<keyword evidence="1" id="KW-0479">Metal-binding</keyword>
<name>A0A9J6CQG2_POLVA</name>
<dbReference type="PANTHER" id="PTHR20922">
    <property type="entry name" value="DNL-TYPE ZINC FINGER PROTEIN"/>
    <property type="match status" value="1"/>
</dbReference>
<evidence type="ECO:0000259" key="5">
    <source>
        <dbReference type="PROSITE" id="PS51501"/>
    </source>
</evidence>
<keyword evidence="3" id="KW-0862">Zinc</keyword>
<evidence type="ECO:0000256" key="4">
    <source>
        <dbReference type="PROSITE-ProRule" id="PRU00834"/>
    </source>
</evidence>
<dbReference type="PROSITE" id="PS51501">
    <property type="entry name" value="ZF_DNL"/>
    <property type="match status" value="1"/>
</dbReference>
<dbReference type="GO" id="GO:0050821">
    <property type="term" value="P:protein stabilization"/>
    <property type="evidence" value="ECO:0007669"/>
    <property type="project" value="TreeGrafter"/>
</dbReference>
<gene>
    <name evidence="6" type="ORF">PVAND_013356</name>
</gene>
<dbReference type="InterPro" id="IPR024158">
    <property type="entry name" value="Mt_import_TIM15"/>
</dbReference>
<evidence type="ECO:0000256" key="1">
    <source>
        <dbReference type="ARBA" id="ARBA00022723"/>
    </source>
</evidence>
<dbReference type="OrthoDB" id="512667at2759"/>
<dbReference type="Proteomes" id="UP001107558">
    <property type="component" value="Chromosome 1"/>
</dbReference>
<dbReference type="EMBL" id="JADBJN010000001">
    <property type="protein sequence ID" value="KAG5684111.1"/>
    <property type="molecule type" value="Genomic_DNA"/>
</dbReference>
<dbReference type="GO" id="GO:0030150">
    <property type="term" value="P:protein import into mitochondrial matrix"/>
    <property type="evidence" value="ECO:0007669"/>
    <property type="project" value="TreeGrafter"/>
</dbReference>
<feature type="domain" description="DNL-type" evidence="5">
    <location>
        <begin position="54"/>
        <end position="145"/>
    </location>
</feature>
<keyword evidence="7" id="KW-1185">Reference proteome</keyword>
<dbReference type="AlphaFoldDB" id="A0A9J6CQG2"/>
<protein>
    <recommendedName>
        <fullName evidence="5">DNL-type domain-containing protein</fullName>
    </recommendedName>
</protein>